<dbReference type="AlphaFoldDB" id="A0A2P2L3I5"/>
<evidence type="ECO:0000313" key="1">
    <source>
        <dbReference type="EMBL" id="MBX12496.1"/>
    </source>
</evidence>
<organism evidence="1">
    <name type="scientific">Rhizophora mucronata</name>
    <name type="common">Asiatic mangrove</name>
    <dbReference type="NCBI Taxonomy" id="61149"/>
    <lineage>
        <taxon>Eukaryota</taxon>
        <taxon>Viridiplantae</taxon>
        <taxon>Streptophyta</taxon>
        <taxon>Embryophyta</taxon>
        <taxon>Tracheophyta</taxon>
        <taxon>Spermatophyta</taxon>
        <taxon>Magnoliopsida</taxon>
        <taxon>eudicotyledons</taxon>
        <taxon>Gunneridae</taxon>
        <taxon>Pentapetalae</taxon>
        <taxon>rosids</taxon>
        <taxon>fabids</taxon>
        <taxon>Malpighiales</taxon>
        <taxon>Rhizophoraceae</taxon>
        <taxon>Rhizophora</taxon>
    </lineage>
</organism>
<accession>A0A2P2L3I5</accession>
<reference evidence="1" key="1">
    <citation type="submission" date="2018-02" db="EMBL/GenBank/DDBJ databases">
        <title>Rhizophora mucronata_Transcriptome.</title>
        <authorList>
            <person name="Meera S.P."/>
            <person name="Sreeshan A."/>
            <person name="Augustine A."/>
        </authorList>
    </citation>
    <scope>NUCLEOTIDE SEQUENCE</scope>
    <source>
        <tissue evidence="1">Leaf</tissue>
    </source>
</reference>
<proteinExistence type="predicted"/>
<sequence>MHSIYMYRYLSALAYQLLDESHQFYLRLWNWGIKFTPDLLYPLSCAALHLVW</sequence>
<protein>
    <submittedName>
        <fullName evidence="1">Uncharacterized protein MANES_S079200</fullName>
    </submittedName>
</protein>
<name>A0A2P2L3I5_RHIMU</name>
<dbReference type="EMBL" id="GGEC01032012">
    <property type="protein sequence ID" value="MBX12496.1"/>
    <property type="molecule type" value="Transcribed_RNA"/>
</dbReference>